<feature type="compositionally biased region" description="Basic and acidic residues" evidence="8">
    <location>
        <begin position="781"/>
        <end position="790"/>
    </location>
</feature>
<feature type="compositionally biased region" description="Low complexity" evidence="8">
    <location>
        <begin position="798"/>
        <end position="816"/>
    </location>
</feature>
<keyword evidence="5" id="KW-0677">Repeat</keyword>
<dbReference type="GO" id="GO:0046872">
    <property type="term" value="F:metal ion binding"/>
    <property type="evidence" value="ECO:0007669"/>
    <property type="project" value="UniProtKB-KW"/>
</dbReference>
<dbReference type="InterPro" id="IPR036322">
    <property type="entry name" value="WD40_repeat_dom_sf"/>
</dbReference>
<evidence type="ECO:0000313" key="12">
    <source>
        <dbReference type="RefSeq" id="XP_033535038.1"/>
    </source>
</evidence>
<dbReference type="GeneID" id="54421241"/>
<sequence>MSLGLSADIRPSLTHRLIHDKSILVLTVSEDRIYAGTQNGEILVFSLKSYERIGHIQAHRGSVLGLCLREKETIIFSSAADRIVNVWCTKTLRRLYSIYSTYDIGDVFCVCYSSKSKTVYLGAQNTTIQWYDLREKDRRPSPRPSDHPHYRQDRFFDSTGPGGIRTPRLEVEDDPLEAHGGQALEIDPQSIHQFAHYGYVYCMVLARGILPNAPADEEVLVSGGGDGIVKVWSLNGKGSGRIHELYTLEDGREEGDSVLSLVLDGAFLYTGRLDGDVNVWDLETRQLVRTLRVDVGDVLTMSVGGGHLFTGGVNGTVEKFNRQYERISKFQAHGGRILCSAFINLNGRPVFVTGSNDSTIAVWDIQDCIDVGENKRRTHSDYLLESLQEFVSYRTVSSDSRFKGDCHRGASFLRSVLKNFGATTESLKSGDSFNPVIYGRFRGNPQTATKRKKILFYGHYDVIAADNSQGKWLREPFTLSGIDGHLYGRGVSDNKGPIMAAIYAAAQLNTSQALESDIIFIIEGEEECGSRGFAETIRRNRKLIGDVDWILLANSYWLDDDVPCLTYGLRGVIHATVQVESAHPDLHSGVDGSALLDESLKDLVLLLSKLAGPHGHVEIPGFYEPILKLTPEELELYNHITTTLIRRDPDLGDPIQLATSLMRRWREASLTIHRFHTSGPENSTIIPRLARAAISLRLVPNQSAEAISQQLESFLQEQFASLGSQNKLTVAIDHRAEPWLGDVHNEIYQTLEEGLVKSWGDQWGRRRSSFHASKFAGAKANGDEGAKKENIPSTGHVPSPTTRPATSSTLSRTSTRVADLDTASQPAANRSGNAAAPESPIAETSREPAPFARPLYIREGGSIPAIRFLETEFDAPAAQLPIGQASDSAHLDNERIRLVNLMKGKEVFEYVFRELPRR</sequence>
<keyword evidence="3" id="KW-0645">Protease</keyword>
<keyword evidence="2 7" id="KW-0853">WD repeat</keyword>
<feature type="repeat" description="WD" evidence="7">
    <location>
        <begin position="264"/>
        <end position="290"/>
    </location>
</feature>
<dbReference type="InterPro" id="IPR020472">
    <property type="entry name" value="WD40_PAC1"/>
</dbReference>
<dbReference type="Pfam" id="PF07687">
    <property type="entry name" value="M20_dimer"/>
    <property type="match status" value="1"/>
</dbReference>
<dbReference type="Pfam" id="PF00400">
    <property type="entry name" value="WD40"/>
    <property type="match status" value="2"/>
</dbReference>
<protein>
    <submittedName>
        <fullName evidence="10 12">WD repeat-containing protein</fullName>
    </submittedName>
</protein>
<dbReference type="AlphaFoldDB" id="A0A6G1G5S0"/>
<dbReference type="InterPro" id="IPR051458">
    <property type="entry name" value="Cyt/Met_Dipeptidase"/>
</dbReference>
<dbReference type="SUPFAM" id="SSF50978">
    <property type="entry name" value="WD40 repeat-like"/>
    <property type="match status" value="1"/>
</dbReference>
<reference evidence="10 12" key="1">
    <citation type="submission" date="2020-01" db="EMBL/GenBank/DDBJ databases">
        <authorList>
            <consortium name="DOE Joint Genome Institute"/>
            <person name="Haridas S."/>
            <person name="Albert R."/>
            <person name="Binder M."/>
            <person name="Bloem J."/>
            <person name="Labutti K."/>
            <person name="Salamov A."/>
            <person name="Andreopoulos B."/>
            <person name="Baker S.E."/>
            <person name="Barry K."/>
            <person name="Bills G."/>
            <person name="Bluhm B.H."/>
            <person name="Cannon C."/>
            <person name="Castanera R."/>
            <person name="Culley D.E."/>
            <person name="Daum C."/>
            <person name="Ezra D."/>
            <person name="Gonzalez J.B."/>
            <person name="Henrissat B."/>
            <person name="Kuo A."/>
            <person name="Liang C."/>
            <person name="Lipzen A."/>
            <person name="Lutzoni F."/>
            <person name="Magnuson J."/>
            <person name="Mondo S."/>
            <person name="Nolan M."/>
            <person name="Ohm R."/>
            <person name="Pangilinan J."/>
            <person name="Park H.-J."/>
            <person name="Ramirez L."/>
            <person name="Alfaro M."/>
            <person name="Sun H."/>
            <person name="Tritt A."/>
            <person name="Yoshinaga Y."/>
            <person name="Zwiers L.-H."/>
            <person name="Turgeon B.G."/>
            <person name="Goodwin S.B."/>
            <person name="Spatafora J.W."/>
            <person name="Crous P.W."/>
            <person name="Grigoriev I.V."/>
        </authorList>
    </citation>
    <scope>NUCLEOTIDE SEQUENCE</scope>
    <source>
        <strain evidence="10 12">CBS 781.70</strain>
    </source>
</reference>
<evidence type="ECO:0000313" key="10">
    <source>
        <dbReference type="EMBL" id="KAF1813407.1"/>
    </source>
</evidence>
<dbReference type="EMBL" id="ML975155">
    <property type="protein sequence ID" value="KAF1813407.1"/>
    <property type="molecule type" value="Genomic_DNA"/>
</dbReference>
<name>A0A6G1G5S0_9PEZI</name>
<dbReference type="InterPro" id="IPR011650">
    <property type="entry name" value="Peptidase_M20_dimer"/>
</dbReference>
<dbReference type="RefSeq" id="XP_033535038.1">
    <property type="nucleotide sequence ID" value="XM_033680671.1"/>
</dbReference>
<gene>
    <name evidence="10 12" type="ORF">P152DRAFT_465993</name>
</gene>
<evidence type="ECO:0000313" key="11">
    <source>
        <dbReference type="Proteomes" id="UP000504638"/>
    </source>
</evidence>
<feature type="domain" description="Peptidase M20 dimerisation" evidence="9">
    <location>
        <begin position="581"/>
        <end position="719"/>
    </location>
</feature>
<accession>A0A6G1G5S0</accession>
<evidence type="ECO:0000256" key="3">
    <source>
        <dbReference type="ARBA" id="ARBA00022670"/>
    </source>
</evidence>
<comment type="similarity">
    <text evidence="1">Belongs to the peptidase M20A family.</text>
</comment>
<dbReference type="GO" id="GO:0008233">
    <property type="term" value="F:peptidase activity"/>
    <property type="evidence" value="ECO:0007669"/>
    <property type="project" value="UniProtKB-KW"/>
</dbReference>
<dbReference type="PRINTS" id="PR00320">
    <property type="entry name" value="GPROTEINBRPT"/>
</dbReference>
<reference evidence="12" key="2">
    <citation type="submission" date="2020-04" db="EMBL/GenBank/DDBJ databases">
        <authorList>
            <consortium name="NCBI Genome Project"/>
        </authorList>
    </citation>
    <scope>NUCLEOTIDE SEQUENCE</scope>
    <source>
        <strain evidence="12">CBS 781.70</strain>
    </source>
</reference>
<feature type="region of interest" description="Disordered" evidence="8">
    <location>
        <begin position="133"/>
        <end position="168"/>
    </location>
</feature>
<evidence type="ECO:0000256" key="6">
    <source>
        <dbReference type="ARBA" id="ARBA00022801"/>
    </source>
</evidence>
<feature type="region of interest" description="Disordered" evidence="8">
    <location>
        <begin position="774"/>
        <end position="847"/>
    </location>
</feature>
<dbReference type="Pfam" id="PF01546">
    <property type="entry name" value="Peptidase_M20"/>
    <property type="match status" value="1"/>
</dbReference>
<evidence type="ECO:0000256" key="1">
    <source>
        <dbReference type="ARBA" id="ARBA00006247"/>
    </source>
</evidence>
<dbReference type="PANTHER" id="PTHR43270:SF8">
    <property type="entry name" value="DI- AND TRIPEPTIDASE DUG2-RELATED"/>
    <property type="match status" value="1"/>
</dbReference>
<evidence type="ECO:0000256" key="5">
    <source>
        <dbReference type="ARBA" id="ARBA00022737"/>
    </source>
</evidence>
<feature type="compositionally biased region" description="Basic and acidic residues" evidence="8">
    <location>
        <begin position="133"/>
        <end position="156"/>
    </location>
</feature>
<dbReference type="PIRSF" id="PIRSF037237">
    <property type="entry name" value="Peptidase_WD_repeats_DUG2"/>
    <property type="match status" value="1"/>
</dbReference>
<feature type="repeat" description="WD" evidence="7">
    <location>
        <begin position="56"/>
        <end position="97"/>
    </location>
</feature>
<dbReference type="Gene3D" id="2.130.10.10">
    <property type="entry name" value="YVTN repeat-like/Quinoprotein amine dehydrogenase"/>
    <property type="match status" value="1"/>
</dbReference>
<dbReference type="PROSITE" id="PS00678">
    <property type="entry name" value="WD_REPEATS_1"/>
    <property type="match status" value="1"/>
</dbReference>
<evidence type="ECO:0000256" key="8">
    <source>
        <dbReference type="SAM" id="MobiDB-lite"/>
    </source>
</evidence>
<evidence type="ECO:0000256" key="7">
    <source>
        <dbReference type="PROSITE-ProRule" id="PRU00221"/>
    </source>
</evidence>
<dbReference type="Proteomes" id="UP000504638">
    <property type="component" value="Unplaced"/>
</dbReference>
<keyword evidence="6" id="KW-0378">Hydrolase</keyword>
<proteinExistence type="inferred from homology"/>
<evidence type="ECO:0000256" key="2">
    <source>
        <dbReference type="ARBA" id="ARBA00022574"/>
    </source>
</evidence>
<dbReference type="InterPro" id="IPR015943">
    <property type="entry name" value="WD40/YVTN_repeat-like_dom_sf"/>
</dbReference>
<dbReference type="GO" id="GO:0006508">
    <property type="term" value="P:proteolysis"/>
    <property type="evidence" value="ECO:0007669"/>
    <property type="project" value="UniProtKB-KW"/>
</dbReference>
<organism evidence="10">
    <name type="scientific">Eremomyces bilateralis CBS 781.70</name>
    <dbReference type="NCBI Taxonomy" id="1392243"/>
    <lineage>
        <taxon>Eukaryota</taxon>
        <taxon>Fungi</taxon>
        <taxon>Dikarya</taxon>
        <taxon>Ascomycota</taxon>
        <taxon>Pezizomycotina</taxon>
        <taxon>Dothideomycetes</taxon>
        <taxon>Dothideomycetes incertae sedis</taxon>
        <taxon>Eremomycetales</taxon>
        <taxon>Eremomycetaceae</taxon>
        <taxon>Eremomyces</taxon>
    </lineage>
</organism>
<dbReference type="SUPFAM" id="SSF53187">
    <property type="entry name" value="Zn-dependent exopeptidases"/>
    <property type="match status" value="1"/>
</dbReference>
<dbReference type="SMART" id="SM00320">
    <property type="entry name" value="WD40"/>
    <property type="match status" value="7"/>
</dbReference>
<dbReference type="PROSITE" id="PS50082">
    <property type="entry name" value="WD_REPEATS_2"/>
    <property type="match status" value="4"/>
</dbReference>
<feature type="compositionally biased region" description="Polar residues" evidence="8">
    <location>
        <begin position="822"/>
        <end position="832"/>
    </location>
</feature>
<dbReference type="Gene3D" id="3.30.70.360">
    <property type="match status" value="1"/>
</dbReference>
<feature type="repeat" description="WD" evidence="7">
    <location>
        <begin position="330"/>
        <end position="366"/>
    </location>
</feature>
<dbReference type="PANTHER" id="PTHR43270">
    <property type="entry name" value="BETA-ALA-HIS DIPEPTIDASE"/>
    <property type="match status" value="1"/>
</dbReference>
<keyword evidence="11" id="KW-1185">Reference proteome</keyword>
<evidence type="ECO:0000256" key="4">
    <source>
        <dbReference type="ARBA" id="ARBA00022723"/>
    </source>
</evidence>
<dbReference type="InterPro" id="IPR017149">
    <property type="entry name" value="GSH_degradosome_Dug2"/>
</dbReference>
<dbReference type="InterPro" id="IPR019775">
    <property type="entry name" value="WD40_repeat_CS"/>
</dbReference>
<evidence type="ECO:0000259" key="9">
    <source>
        <dbReference type="Pfam" id="PF07687"/>
    </source>
</evidence>
<reference evidence="12" key="3">
    <citation type="submission" date="2025-04" db="UniProtKB">
        <authorList>
            <consortium name="RefSeq"/>
        </authorList>
    </citation>
    <scope>IDENTIFICATION</scope>
    <source>
        <strain evidence="12">CBS 781.70</strain>
    </source>
</reference>
<dbReference type="GO" id="GO:0006751">
    <property type="term" value="P:glutathione catabolic process"/>
    <property type="evidence" value="ECO:0007669"/>
    <property type="project" value="InterPro"/>
</dbReference>
<dbReference type="InterPro" id="IPR001680">
    <property type="entry name" value="WD40_rpt"/>
</dbReference>
<keyword evidence="4" id="KW-0479">Metal-binding</keyword>
<dbReference type="InterPro" id="IPR002933">
    <property type="entry name" value="Peptidase_M20"/>
</dbReference>
<dbReference type="OrthoDB" id="7832001at2759"/>
<dbReference type="Gene3D" id="3.40.630.10">
    <property type="entry name" value="Zn peptidases"/>
    <property type="match status" value="2"/>
</dbReference>
<feature type="repeat" description="WD" evidence="7">
    <location>
        <begin position="216"/>
        <end position="235"/>
    </location>
</feature>